<protein>
    <recommendedName>
        <fullName evidence="3 12">Beta-ketoacyl-[acyl-carrier-protein] synthase III</fullName>
        <shortName evidence="12">Beta-ketoacyl-ACP synthase III</shortName>
        <shortName evidence="12">KAS III</shortName>
        <ecNumber evidence="3 12">2.3.1.180</ecNumber>
    </recommendedName>
    <alternativeName>
        <fullName evidence="12">3-oxoacyl-[acyl-carrier-protein] synthase 3</fullName>
    </alternativeName>
    <alternativeName>
        <fullName evidence="12">3-oxoacyl-[acyl-carrier-protein] synthase III</fullName>
    </alternativeName>
</protein>
<dbReference type="InterPro" id="IPR016039">
    <property type="entry name" value="Thiolase-like"/>
</dbReference>
<comment type="pathway">
    <text evidence="1 12">Lipid metabolism; fatty acid biosynthesis.</text>
</comment>
<dbReference type="AlphaFoldDB" id="A0A7C6A8L7"/>
<dbReference type="UniPathway" id="UPA00094"/>
<organism evidence="15">
    <name type="scientific">candidate division WOR-3 bacterium</name>
    <dbReference type="NCBI Taxonomy" id="2052148"/>
    <lineage>
        <taxon>Bacteria</taxon>
        <taxon>Bacteria division WOR-3</taxon>
    </lineage>
</organism>
<evidence type="ECO:0000256" key="7">
    <source>
        <dbReference type="ARBA" id="ARBA00022832"/>
    </source>
</evidence>
<evidence type="ECO:0000259" key="13">
    <source>
        <dbReference type="Pfam" id="PF08541"/>
    </source>
</evidence>
<dbReference type="FunFam" id="3.40.47.10:FF:000004">
    <property type="entry name" value="3-oxoacyl-[acyl-carrier-protein] synthase 3"/>
    <property type="match status" value="1"/>
</dbReference>
<evidence type="ECO:0000256" key="5">
    <source>
        <dbReference type="ARBA" id="ARBA00022516"/>
    </source>
</evidence>
<dbReference type="Pfam" id="PF08541">
    <property type="entry name" value="ACP_syn_III_C"/>
    <property type="match status" value="1"/>
</dbReference>
<dbReference type="InterPro" id="IPR013747">
    <property type="entry name" value="ACP_syn_III_C"/>
</dbReference>
<comment type="subcellular location">
    <subcellularLocation>
        <location evidence="12">Cytoplasm</location>
    </subcellularLocation>
</comment>
<dbReference type="GO" id="GO:0006633">
    <property type="term" value="P:fatty acid biosynthetic process"/>
    <property type="evidence" value="ECO:0007669"/>
    <property type="project" value="UniProtKB-UniRule"/>
</dbReference>
<dbReference type="GO" id="GO:0004315">
    <property type="term" value="F:3-oxoacyl-[acyl-carrier-protein] synthase activity"/>
    <property type="evidence" value="ECO:0007669"/>
    <property type="project" value="InterPro"/>
</dbReference>
<dbReference type="GO" id="GO:0005737">
    <property type="term" value="C:cytoplasm"/>
    <property type="evidence" value="ECO:0007669"/>
    <property type="project" value="UniProtKB-SubCell"/>
</dbReference>
<evidence type="ECO:0000313" key="15">
    <source>
        <dbReference type="EMBL" id="HHS51469.1"/>
    </source>
</evidence>
<dbReference type="Gene3D" id="3.40.47.10">
    <property type="match status" value="1"/>
</dbReference>
<feature type="domain" description="Beta-ketoacyl-[acyl-carrier-protein] synthase III N-terminal" evidence="14">
    <location>
        <begin position="107"/>
        <end position="185"/>
    </location>
</feature>
<name>A0A7C6A8L7_UNCW3</name>
<comment type="subunit">
    <text evidence="12">Homodimer.</text>
</comment>
<dbReference type="PANTHER" id="PTHR34069:SF2">
    <property type="entry name" value="BETA-KETOACYL-[ACYL-CARRIER-PROTEIN] SYNTHASE III"/>
    <property type="match status" value="1"/>
</dbReference>
<dbReference type="HAMAP" id="MF_01815">
    <property type="entry name" value="FabH"/>
    <property type="match status" value="1"/>
</dbReference>
<feature type="domain" description="Beta-ketoacyl-[acyl-carrier-protein] synthase III C-terminal" evidence="13">
    <location>
        <begin position="237"/>
        <end position="326"/>
    </location>
</feature>
<dbReference type="NCBIfam" id="TIGR00747">
    <property type="entry name" value="fabH"/>
    <property type="match status" value="1"/>
</dbReference>
<keyword evidence="9 12" id="KW-0275">Fatty acid biosynthesis</keyword>
<comment type="domain">
    <text evidence="12">The last Arg residue of the ACP-binding site is essential for the weak association between ACP/AcpP and FabH.</text>
</comment>
<evidence type="ECO:0000256" key="4">
    <source>
        <dbReference type="ARBA" id="ARBA00022490"/>
    </source>
</evidence>
<evidence type="ECO:0000259" key="14">
    <source>
        <dbReference type="Pfam" id="PF08545"/>
    </source>
</evidence>
<feature type="active site" evidence="12">
    <location>
        <position position="113"/>
    </location>
</feature>
<dbReference type="InterPro" id="IPR004655">
    <property type="entry name" value="FabH"/>
</dbReference>
<keyword evidence="6 12" id="KW-0808">Transferase</keyword>
<keyword evidence="4 12" id="KW-0963">Cytoplasm</keyword>
<sequence length="326" mass="35013">MKRFKIIGTGSALPEKVLTNFDLEKMVDTSDEWITERTGIKERRIADDKTATSDLVAEAARKALQMAGLKPQDVDTIIVGTSTPDTVYPATACWVQKNLGISGSAAFDVSAGCSGFIFALEIAANLINNKTSRCALVCGGEVMSKVVNWQDRATCVLFGDGAGACVVEATDKDSGILSSNWGCDGNLAPLLYQPAGGTRMPASETTVAKKLHSVAMQGNEVFKHAVRAMSQATLKALKDANLTAKDVSLFIPHQANMRIMEATRERTGIPFEKTYIVIHKYGNMSAATVPICLDEALRAGKIKDNDIIVLAAFGTGFTWAGMVIRW</sequence>
<dbReference type="CDD" id="cd00830">
    <property type="entry name" value="KAS_III"/>
    <property type="match status" value="1"/>
</dbReference>
<keyword evidence="10 12" id="KW-0012">Acyltransferase</keyword>
<evidence type="ECO:0000256" key="6">
    <source>
        <dbReference type="ARBA" id="ARBA00022679"/>
    </source>
</evidence>
<evidence type="ECO:0000256" key="12">
    <source>
        <dbReference type="HAMAP-Rule" id="MF_01815"/>
    </source>
</evidence>
<dbReference type="GO" id="GO:0033818">
    <property type="term" value="F:beta-ketoacyl-acyl-carrier-protein synthase III activity"/>
    <property type="evidence" value="ECO:0007669"/>
    <property type="project" value="UniProtKB-UniRule"/>
</dbReference>
<comment type="caution">
    <text evidence="15">The sequence shown here is derived from an EMBL/GenBank/DDBJ whole genome shotgun (WGS) entry which is preliminary data.</text>
</comment>
<comment type="function">
    <text evidence="12">Catalyzes the condensation reaction of fatty acid synthesis by the addition to an acyl acceptor of two carbons from malonyl-ACP. Catalyzes the first condensation reaction which initiates fatty acid synthesis and may therefore play a role in governing the total rate of fatty acid production. Possesses both acetoacetyl-ACP synthase and acetyl transacylase activities. Its substrate specificity determines the biosynthesis of branched-chain and/or straight-chain of fatty acids.</text>
</comment>
<dbReference type="NCBIfam" id="NF006829">
    <property type="entry name" value="PRK09352.1"/>
    <property type="match status" value="1"/>
</dbReference>
<dbReference type="Pfam" id="PF08545">
    <property type="entry name" value="ACP_syn_III"/>
    <property type="match status" value="1"/>
</dbReference>
<proteinExistence type="inferred from homology"/>
<reference evidence="15" key="1">
    <citation type="journal article" date="2020" name="mSystems">
        <title>Genome- and Community-Level Interaction Insights into Carbon Utilization and Element Cycling Functions of Hydrothermarchaeota in Hydrothermal Sediment.</title>
        <authorList>
            <person name="Zhou Z."/>
            <person name="Liu Y."/>
            <person name="Xu W."/>
            <person name="Pan J."/>
            <person name="Luo Z.H."/>
            <person name="Li M."/>
        </authorList>
    </citation>
    <scope>NUCLEOTIDE SEQUENCE [LARGE SCALE GENOMIC DNA]</scope>
    <source>
        <strain evidence="15">SpSt-876</strain>
    </source>
</reference>
<dbReference type="EC" id="2.3.1.180" evidence="3 12"/>
<feature type="active site" evidence="12">
    <location>
        <position position="283"/>
    </location>
</feature>
<evidence type="ECO:0000256" key="9">
    <source>
        <dbReference type="ARBA" id="ARBA00023160"/>
    </source>
</evidence>
<evidence type="ECO:0000256" key="3">
    <source>
        <dbReference type="ARBA" id="ARBA00012333"/>
    </source>
</evidence>
<keyword evidence="12" id="KW-0511">Multifunctional enzyme</keyword>
<evidence type="ECO:0000256" key="1">
    <source>
        <dbReference type="ARBA" id="ARBA00005194"/>
    </source>
</evidence>
<comment type="similarity">
    <text evidence="2 12">Belongs to the thiolase-like superfamily. FabH family.</text>
</comment>
<keyword evidence="8 12" id="KW-0443">Lipid metabolism</keyword>
<keyword evidence="5 12" id="KW-0444">Lipid biosynthesis</keyword>
<evidence type="ECO:0000256" key="2">
    <source>
        <dbReference type="ARBA" id="ARBA00008642"/>
    </source>
</evidence>
<dbReference type="EMBL" id="DTLI01000027">
    <property type="protein sequence ID" value="HHS51469.1"/>
    <property type="molecule type" value="Genomic_DNA"/>
</dbReference>
<dbReference type="InterPro" id="IPR013751">
    <property type="entry name" value="ACP_syn_III_N"/>
</dbReference>
<comment type="catalytic activity">
    <reaction evidence="11">
        <text>malonyl-[ACP] + acetyl-CoA + H(+) = 3-oxobutanoyl-[ACP] + CO2 + CoA</text>
        <dbReference type="Rhea" id="RHEA:12080"/>
        <dbReference type="Rhea" id="RHEA-COMP:9623"/>
        <dbReference type="Rhea" id="RHEA-COMP:9625"/>
        <dbReference type="ChEBI" id="CHEBI:15378"/>
        <dbReference type="ChEBI" id="CHEBI:16526"/>
        <dbReference type="ChEBI" id="CHEBI:57287"/>
        <dbReference type="ChEBI" id="CHEBI:57288"/>
        <dbReference type="ChEBI" id="CHEBI:78449"/>
        <dbReference type="ChEBI" id="CHEBI:78450"/>
        <dbReference type="EC" id="2.3.1.180"/>
    </reaction>
    <physiologicalReaction direction="left-to-right" evidence="11">
        <dbReference type="Rhea" id="RHEA:12081"/>
    </physiologicalReaction>
</comment>
<accession>A0A7C6A8L7</accession>
<evidence type="ECO:0000256" key="8">
    <source>
        <dbReference type="ARBA" id="ARBA00023098"/>
    </source>
</evidence>
<evidence type="ECO:0000256" key="10">
    <source>
        <dbReference type="ARBA" id="ARBA00023315"/>
    </source>
</evidence>
<feature type="active site" evidence="12">
    <location>
        <position position="253"/>
    </location>
</feature>
<feature type="region of interest" description="ACP-binding" evidence="12">
    <location>
        <begin position="254"/>
        <end position="258"/>
    </location>
</feature>
<dbReference type="PANTHER" id="PTHR34069">
    <property type="entry name" value="3-OXOACYL-[ACYL-CARRIER-PROTEIN] SYNTHASE 3"/>
    <property type="match status" value="1"/>
</dbReference>
<gene>
    <name evidence="12" type="primary">fabH</name>
    <name evidence="15" type="ORF">ENW73_01190</name>
</gene>
<keyword evidence="7 12" id="KW-0276">Fatty acid metabolism</keyword>
<dbReference type="GO" id="GO:0044550">
    <property type="term" value="P:secondary metabolite biosynthetic process"/>
    <property type="evidence" value="ECO:0007669"/>
    <property type="project" value="TreeGrafter"/>
</dbReference>
<evidence type="ECO:0000256" key="11">
    <source>
        <dbReference type="ARBA" id="ARBA00051096"/>
    </source>
</evidence>
<dbReference type="SUPFAM" id="SSF53901">
    <property type="entry name" value="Thiolase-like"/>
    <property type="match status" value="1"/>
</dbReference>